<dbReference type="PRINTS" id="PR00119">
    <property type="entry name" value="CATATPASE"/>
</dbReference>
<sequence length="1716" mass="189680">MFRRQRDPLRRDSALTLQFDPDSGRNLSDSTHPDYDPATDPELRLRVTRTAAESIHELYQEEDRRRFRRLASRRTKKDSSGPGGGGAGSSSLKPRRTLFGRRKPRASTEPADSQDGHGSEVGHGGAPEMDESRRAELERQMTRLAAAKEAEESARRQDKQDEGEQEKKKTARRRRGEKEKERRNVYVNVEGVMTDPRGYERNKVRTSKYTLLSFVPKNLTEQFRRIANIYFLALVVLQVFPIFGAASPEIGMLPLVAILCITGIKDGIEDTRRHKLDNEVNNSAVTRLGDWKNVNIPDDDRPWWAFWRRPNPNHRVSKGVRKLREKEGSYDAGFLYADQPLAAESRDTLGGESIAIAGPRARARGDSSASTLPAKAHSTYSVESFATTSYPPRLLRTQSAAADGAESLAASAASGPAPRKSSSDVVSYEHATPGTAKWERTLWKKLEVGDVVLLKENDQIPADVVVLATSDPDGVCFVETKNLDGETNLKPRKSLKATMGIGNEEDIEHARFWIDSEPPHANLYSYNGVLRWRSKGDKLGMEDPIIEGRERDDGEEMQEPVTINELLLRGCALRNTKWAIGLVVFTGADTKIMLNQGETPSKRSKIEKETNFNVLVNFAVLVALCVGCAIGAGVYDGMSGRSAQFYEVGAAYSSSAVVVGFITFGATLILFQNIVPISLVITVELVKTIQAFFIYSDVDMYYAELDHPCVPKTWNISDDLGQIEYIFSDKTGTLTQNVMEFQKCAVGGISYGEGITEAMLGAAKREGRDTSAFDPAQNVDRLTERKQDTVNILRGAFDNRYLREDRLTLISPPMAEQLAARGTEQHDRLAEFWRSLAICHTVMTERPDESNPDVLEYKAESPDEAALVAAARDAGFVFLHRNNQEITLQVMGQPERYVPLRTLAFNSARKRMSTLVRTPDNRVLLICKGADSVILQRLRDDHDQGVIDRTTKQLEDFANAGLRTLLISSRYLTNDEFNSWSKKYDQACAAIDDREDEIERACELIEHDLTILGATALEDKLQVGVPEAIAQLHQAGIKLWILTGGDKLQTAIEIGFSCNLLTNEMDILILSAESEEGARAQIEAALDKVNRARAGLAPLDTDAGEKVAGATKTGGFAVVIDGETLRYALDNALKPMFLDLTTQCNAVVCCRVSPSQKALTVKLVKEGRNAMTLAIGDGANDVAMIQEAHIGVGIAGLEGAQASMSADYAVGQFRYLTKLLLVHGRWCYIRVADMHANFFYKNIVWTLTLFLYQIFCNFDSTYLYEYTLIMLFNLVFTSLPVAILGIADQDLNAETSLRFPQLYRRGILGKEWTRAKFFAYMLDGLYQSAVAFFVPFLVYMWAPTLSVTGHDWSIWELGTTVAACAVTAANLYVGLNTRYWTWIVFVVIIASTLSFHVWIAIYSQFDTYFYNNELQYLYGTLNFWTSMVLVQVIAIGPRYLWKYVRSAYYPLDSDIVREMQILRQKGKASALDLEGGSGDAGIMPFAASSAGDNVAAVETREHTPLVADPRDPRQRQFSHDAPFDDPLTPRGEPAYPSWPPASPGAAPVSPAGPIPSPYGPSSFPSAPSYATARSTPAPATTVPHILVNEATPRASLASRYGSSRQSHGANDSLEFDVLDYANHRDSQWGAQGVSPLPPPPPPPSAPAPGGFTEQDLHARSPLEQAHRHWRSEASSTGGDSFYSAATEQTSPRSTPLPPSPGHQPQPSFSSGTGYAL</sequence>
<evidence type="ECO:0000256" key="14">
    <source>
        <dbReference type="ARBA" id="ARBA00049128"/>
    </source>
</evidence>
<feature type="transmembrane region" description="Helical" evidence="18">
    <location>
        <begin position="650"/>
        <end position="671"/>
    </location>
</feature>
<feature type="binding site" evidence="16">
    <location>
        <position position="730"/>
    </location>
    <ligand>
        <name>ATP</name>
        <dbReference type="ChEBI" id="CHEBI:30616"/>
    </ligand>
</feature>
<dbReference type="NCBIfam" id="TIGR01494">
    <property type="entry name" value="ATPase_P-type"/>
    <property type="match status" value="1"/>
</dbReference>
<feature type="compositionally biased region" description="Basic and acidic residues" evidence="19">
    <location>
        <begin position="1502"/>
        <end position="1522"/>
    </location>
</feature>
<dbReference type="SFLD" id="SFLDF00027">
    <property type="entry name" value="p-type_atpase"/>
    <property type="match status" value="1"/>
</dbReference>
<evidence type="ECO:0000256" key="1">
    <source>
        <dbReference type="ARBA" id="ARBA00004127"/>
    </source>
</evidence>
<dbReference type="InterPro" id="IPR001757">
    <property type="entry name" value="P_typ_ATPase"/>
</dbReference>
<dbReference type="InterPro" id="IPR023298">
    <property type="entry name" value="ATPase_P-typ_TM_dom_sf"/>
</dbReference>
<dbReference type="Pfam" id="PF00122">
    <property type="entry name" value="E1-E2_ATPase"/>
    <property type="match status" value="1"/>
</dbReference>
<dbReference type="OrthoDB" id="377733at2759"/>
<dbReference type="FunFam" id="3.40.1110.10:FF:000087">
    <property type="entry name" value="Phospholipid-transporting ATPase"/>
    <property type="match status" value="1"/>
</dbReference>
<evidence type="ECO:0000256" key="19">
    <source>
        <dbReference type="SAM" id="MobiDB-lite"/>
    </source>
</evidence>
<evidence type="ECO:0000256" key="16">
    <source>
        <dbReference type="PIRSR" id="PIRSR606539-2"/>
    </source>
</evidence>
<dbReference type="GO" id="GO:0000287">
    <property type="term" value="F:magnesium ion binding"/>
    <property type="evidence" value="ECO:0007669"/>
    <property type="project" value="UniProtKB-UniRule"/>
</dbReference>
<feature type="domain" description="P-type ATPase A" evidence="20">
    <location>
        <begin position="437"/>
        <end position="488"/>
    </location>
</feature>
<feature type="active site" description="4-aspartylphosphate intermediate" evidence="15">
    <location>
        <position position="729"/>
    </location>
</feature>
<comment type="subcellular location">
    <subcellularLocation>
        <location evidence="1">Endomembrane system</location>
        <topology evidence="1">Multi-pass membrane protein</topology>
    </subcellularLocation>
    <subcellularLocation>
        <location evidence="18">Membrane</location>
        <topology evidence="18">Multi-pass membrane protein</topology>
    </subcellularLocation>
</comment>
<dbReference type="GO" id="GO:0140326">
    <property type="term" value="F:ATPase-coupled intramembrane lipid transporter activity"/>
    <property type="evidence" value="ECO:0007669"/>
    <property type="project" value="UniProtKB-EC"/>
</dbReference>
<feature type="compositionally biased region" description="Basic residues" evidence="19">
    <location>
        <begin position="93"/>
        <end position="105"/>
    </location>
</feature>
<dbReference type="Pfam" id="PF16209">
    <property type="entry name" value="PhoLip_ATPase_N"/>
    <property type="match status" value="1"/>
</dbReference>
<feature type="binding site" evidence="16">
    <location>
        <position position="963"/>
    </location>
    <ligand>
        <name>ATP</name>
        <dbReference type="ChEBI" id="CHEBI:30616"/>
    </ligand>
</feature>
<dbReference type="GO" id="GO:0012505">
    <property type="term" value="C:endomembrane system"/>
    <property type="evidence" value="ECO:0007669"/>
    <property type="project" value="UniProtKB-SubCell"/>
</dbReference>
<dbReference type="InterPro" id="IPR032630">
    <property type="entry name" value="P_typ_ATPase_c"/>
</dbReference>
<evidence type="ECO:0000256" key="5">
    <source>
        <dbReference type="ARBA" id="ARBA00022692"/>
    </source>
</evidence>
<feature type="binding site" evidence="16">
    <location>
        <position position="1157"/>
    </location>
    <ligand>
        <name>ATP</name>
        <dbReference type="ChEBI" id="CHEBI:30616"/>
    </ligand>
</feature>
<evidence type="ECO:0000259" key="22">
    <source>
        <dbReference type="Pfam" id="PF16212"/>
    </source>
</evidence>
<keyword evidence="24" id="KW-1185">Reference proteome</keyword>
<keyword evidence="8 16" id="KW-0067">ATP-binding</keyword>
<keyword evidence="12 18" id="KW-0472">Membrane</keyword>
<feature type="compositionally biased region" description="Pro residues" evidence="19">
    <location>
        <begin position="1635"/>
        <end position="1646"/>
    </location>
</feature>
<feature type="region of interest" description="Disordered" evidence="19">
    <location>
        <begin position="1502"/>
        <end position="1553"/>
    </location>
</feature>
<dbReference type="NCBIfam" id="TIGR01652">
    <property type="entry name" value="ATPase-Plipid"/>
    <property type="match status" value="1"/>
</dbReference>
<name>A0A5C5G7M9_9BASI</name>
<dbReference type="InterPro" id="IPR036412">
    <property type="entry name" value="HAD-like_sf"/>
</dbReference>
<evidence type="ECO:0000256" key="6">
    <source>
        <dbReference type="ARBA" id="ARBA00022723"/>
    </source>
</evidence>
<feature type="compositionally biased region" description="Basic and acidic residues" evidence="19">
    <location>
        <begin position="130"/>
        <end position="168"/>
    </location>
</feature>
<evidence type="ECO:0000256" key="9">
    <source>
        <dbReference type="ARBA" id="ARBA00022842"/>
    </source>
</evidence>
<dbReference type="Pfam" id="PF13246">
    <property type="entry name" value="Cation_ATPase"/>
    <property type="match status" value="1"/>
</dbReference>
<evidence type="ECO:0000256" key="4">
    <source>
        <dbReference type="ARBA" id="ARBA00022553"/>
    </source>
</evidence>
<feature type="binding site" evidence="16">
    <location>
        <position position="1180"/>
    </location>
    <ligand>
        <name>ATP</name>
        <dbReference type="ChEBI" id="CHEBI:30616"/>
    </ligand>
</feature>
<keyword evidence="4" id="KW-0597">Phosphoprotein</keyword>
<dbReference type="FunFam" id="3.40.50.1000:FF:000001">
    <property type="entry name" value="Phospholipid-transporting ATPase IC"/>
    <property type="match status" value="1"/>
</dbReference>
<evidence type="ECO:0000256" key="15">
    <source>
        <dbReference type="PIRSR" id="PIRSR606539-1"/>
    </source>
</evidence>
<feature type="transmembrane region" description="Helical" evidence="18">
    <location>
        <begin position="1267"/>
        <end position="1287"/>
    </location>
</feature>
<feature type="domain" description="P-type ATPase N-terminal" evidence="21">
    <location>
        <begin position="195"/>
        <end position="248"/>
    </location>
</feature>
<dbReference type="InterPro" id="IPR032631">
    <property type="entry name" value="P-type_ATPase_N"/>
</dbReference>
<feature type="binding site" evidence="16">
    <location>
        <position position="864"/>
    </location>
    <ligand>
        <name>ATP</name>
        <dbReference type="ChEBI" id="CHEBI:30616"/>
    </ligand>
</feature>
<gene>
    <name evidence="23" type="ORF">DMC30DRAFT_359525</name>
</gene>
<dbReference type="SUPFAM" id="SSF81653">
    <property type="entry name" value="Calcium ATPase, transduction domain A"/>
    <property type="match status" value="1"/>
</dbReference>
<feature type="region of interest" description="Disordered" evidence="19">
    <location>
        <begin position="1616"/>
        <end position="1716"/>
    </location>
</feature>
<feature type="compositionally biased region" description="Pro residues" evidence="19">
    <location>
        <begin position="1694"/>
        <end position="1703"/>
    </location>
</feature>
<feature type="compositionally biased region" description="Basic residues" evidence="19">
    <location>
        <begin position="66"/>
        <end position="76"/>
    </location>
</feature>
<evidence type="ECO:0000313" key="24">
    <source>
        <dbReference type="Proteomes" id="UP000311382"/>
    </source>
</evidence>
<dbReference type="Gene3D" id="3.40.1110.10">
    <property type="entry name" value="Calcium-transporting ATPase, cytoplasmic domain N"/>
    <property type="match status" value="1"/>
</dbReference>
<dbReference type="Pfam" id="PF16212">
    <property type="entry name" value="PhoLip_ATPase_C"/>
    <property type="match status" value="1"/>
</dbReference>
<feature type="compositionally biased region" description="Low complexity" evidence="19">
    <location>
        <begin position="406"/>
        <end position="420"/>
    </location>
</feature>
<feature type="binding site" evidence="17">
    <location>
        <position position="731"/>
    </location>
    <ligand>
        <name>Mg(2+)</name>
        <dbReference type="ChEBI" id="CHEBI:18420"/>
    </ligand>
</feature>
<dbReference type="GO" id="GO:0005524">
    <property type="term" value="F:ATP binding"/>
    <property type="evidence" value="ECO:0007669"/>
    <property type="project" value="UniProtKB-UniRule"/>
</dbReference>
<organism evidence="23 24">
    <name type="scientific">Rhodotorula diobovata</name>
    <dbReference type="NCBI Taxonomy" id="5288"/>
    <lineage>
        <taxon>Eukaryota</taxon>
        <taxon>Fungi</taxon>
        <taxon>Dikarya</taxon>
        <taxon>Basidiomycota</taxon>
        <taxon>Pucciniomycotina</taxon>
        <taxon>Microbotryomycetes</taxon>
        <taxon>Sporidiobolales</taxon>
        <taxon>Sporidiobolaceae</taxon>
        <taxon>Rhodotorula</taxon>
    </lineage>
</organism>
<keyword evidence="11 18" id="KW-1133">Transmembrane helix</keyword>
<dbReference type="GO" id="GO:0016887">
    <property type="term" value="F:ATP hydrolysis activity"/>
    <property type="evidence" value="ECO:0007669"/>
    <property type="project" value="InterPro"/>
</dbReference>
<dbReference type="STRING" id="5288.A0A5C5G7M9"/>
<dbReference type="FunFam" id="3.40.50.1000:FF:000014">
    <property type="entry name" value="Phospholipid-transporting ATPase"/>
    <property type="match status" value="1"/>
</dbReference>
<feature type="binding site" evidence="16">
    <location>
        <position position="729"/>
    </location>
    <ligand>
        <name>ATP</name>
        <dbReference type="ChEBI" id="CHEBI:30616"/>
    </ligand>
</feature>
<feature type="binding site" evidence="16">
    <location>
        <position position="1043"/>
    </location>
    <ligand>
        <name>ATP</name>
        <dbReference type="ChEBI" id="CHEBI:30616"/>
    </ligand>
</feature>
<proteinExistence type="inferred from homology"/>
<feature type="transmembrane region" description="Helical" evidence="18">
    <location>
        <begin position="1238"/>
        <end position="1255"/>
    </location>
</feature>
<feature type="compositionally biased region" description="Polar residues" evidence="19">
    <location>
        <begin position="1672"/>
        <end position="1688"/>
    </location>
</feature>
<evidence type="ECO:0000256" key="11">
    <source>
        <dbReference type="ARBA" id="ARBA00022989"/>
    </source>
</evidence>
<evidence type="ECO:0000259" key="20">
    <source>
        <dbReference type="Pfam" id="PF00122"/>
    </source>
</evidence>
<feature type="transmembrane region" description="Helical" evidence="18">
    <location>
        <begin position="1380"/>
        <end position="1401"/>
    </location>
</feature>
<protein>
    <recommendedName>
        <fullName evidence="18">Phospholipid-transporting ATPase</fullName>
        <ecNumber evidence="18">7.6.2.1</ecNumber>
    </recommendedName>
</protein>
<dbReference type="PROSITE" id="PS00154">
    <property type="entry name" value="ATPASE_E1_E2"/>
    <property type="match status" value="1"/>
</dbReference>
<feature type="compositionally biased region" description="Basic and acidic residues" evidence="19">
    <location>
        <begin position="1654"/>
        <end position="1666"/>
    </location>
</feature>
<feature type="binding site" evidence="16">
    <location>
        <position position="1181"/>
    </location>
    <ligand>
        <name>ATP</name>
        <dbReference type="ChEBI" id="CHEBI:30616"/>
    </ligand>
</feature>
<dbReference type="SFLD" id="SFLDG00002">
    <property type="entry name" value="C1.7:_P-type_atpase_like"/>
    <property type="match status" value="1"/>
</dbReference>
<dbReference type="SUPFAM" id="SSF56784">
    <property type="entry name" value="HAD-like"/>
    <property type="match status" value="1"/>
</dbReference>
<feature type="region of interest" description="Disordered" evidence="19">
    <location>
        <begin position="60"/>
        <end position="182"/>
    </location>
</feature>
<feature type="binding site" evidence="16">
    <location>
        <position position="1045"/>
    </location>
    <ligand>
        <name>ATP</name>
        <dbReference type="ChEBI" id="CHEBI:30616"/>
    </ligand>
</feature>
<dbReference type="Proteomes" id="UP000311382">
    <property type="component" value="Unassembled WGS sequence"/>
</dbReference>
<feature type="transmembrane region" description="Helical" evidence="18">
    <location>
        <begin position="612"/>
        <end position="635"/>
    </location>
</feature>
<dbReference type="EC" id="7.6.2.1" evidence="18"/>
<keyword evidence="10 18" id="KW-1278">Translocase</keyword>
<feature type="binding site" evidence="16">
    <location>
        <position position="905"/>
    </location>
    <ligand>
        <name>ATP</name>
        <dbReference type="ChEBI" id="CHEBI:30616"/>
    </ligand>
</feature>
<feature type="compositionally biased region" description="Basic and acidic residues" evidence="19">
    <location>
        <begin position="1"/>
        <end position="13"/>
    </location>
</feature>
<dbReference type="EMBL" id="SOZI01000007">
    <property type="protein sequence ID" value="TNY23881.1"/>
    <property type="molecule type" value="Genomic_DNA"/>
</dbReference>
<dbReference type="InterPro" id="IPR023299">
    <property type="entry name" value="ATPase_P-typ_cyto_dom_N"/>
</dbReference>
<dbReference type="GO" id="GO:0005886">
    <property type="term" value="C:plasma membrane"/>
    <property type="evidence" value="ECO:0007669"/>
    <property type="project" value="TreeGrafter"/>
</dbReference>
<dbReference type="Gene3D" id="3.40.50.1000">
    <property type="entry name" value="HAD superfamily/HAD-like"/>
    <property type="match status" value="1"/>
</dbReference>
<feature type="binding site" evidence="16">
    <location>
        <position position="731"/>
    </location>
    <ligand>
        <name>ATP</name>
        <dbReference type="ChEBI" id="CHEBI:30616"/>
    </ligand>
</feature>
<comment type="catalytic activity">
    <reaction evidence="13 18">
        <text>ATP + H2O + phospholipidSide 1 = ADP + phosphate + phospholipidSide 2.</text>
        <dbReference type="EC" id="7.6.2.1"/>
    </reaction>
</comment>
<dbReference type="GO" id="GO:0045332">
    <property type="term" value="P:phospholipid translocation"/>
    <property type="evidence" value="ECO:0007669"/>
    <property type="project" value="TreeGrafter"/>
</dbReference>
<comment type="similarity">
    <text evidence="2 18">Belongs to the cation transport ATPase (P-type) (TC 3.A.3) family. Type IV subfamily.</text>
</comment>
<feature type="transmembrane region" description="Helical" evidence="18">
    <location>
        <begin position="226"/>
        <end position="244"/>
    </location>
</feature>
<dbReference type="SUPFAM" id="SSF81660">
    <property type="entry name" value="Metal cation-transporting ATPase, ATP-binding domain N"/>
    <property type="match status" value="1"/>
</dbReference>
<comment type="catalytic activity">
    <reaction evidence="14">
        <text>a 1,2-diacyl-sn-glycero-3-phosphoethanolamine(out) + ATP + H2O = a 1,2-diacyl-sn-glycero-3-phosphoethanolamine(in) + ADP + phosphate + H(+)</text>
        <dbReference type="Rhea" id="RHEA:66132"/>
        <dbReference type="ChEBI" id="CHEBI:15377"/>
        <dbReference type="ChEBI" id="CHEBI:15378"/>
        <dbReference type="ChEBI" id="CHEBI:30616"/>
        <dbReference type="ChEBI" id="CHEBI:43474"/>
        <dbReference type="ChEBI" id="CHEBI:64612"/>
        <dbReference type="ChEBI" id="CHEBI:456216"/>
    </reaction>
    <physiologicalReaction direction="left-to-right" evidence="14">
        <dbReference type="Rhea" id="RHEA:66133"/>
    </physiologicalReaction>
</comment>
<dbReference type="Gene3D" id="2.70.150.10">
    <property type="entry name" value="Calcium-transporting ATPase, cytoplasmic transduction domain A"/>
    <property type="match status" value="1"/>
</dbReference>
<dbReference type="InterPro" id="IPR059000">
    <property type="entry name" value="ATPase_P-type_domA"/>
</dbReference>
<feature type="transmembrane region" description="Helical" evidence="18">
    <location>
        <begin position="1421"/>
        <end position="1441"/>
    </location>
</feature>
<feature type="binding site" evidence="17">
    <location>
        <position position="729"/>
    </location>
    <ligand>
        <name>Mg(2+)</name>
        <dbReference type="ChEBI" id="CHEBI:18420"/>
    </ligand>
</feature>
<feature type="region of interest" description="Disordered" evidence="19">
    <location>
        <begin position="406"/>
        <end position="428"/>
    </location>
</feature>
<evidence type="ECO:0000256" key="3">
    <source>
        <dbReference type="ARBA" id="ARBA00022448"/>
    </source>
</evidence>
<evidence type="ECO:0000256" key="10">
    <source>
        <dbReference type="ARBA" id="ARBA00022967"/>
    </source>
</evidence>
<evidence type="ECO:0000313" key="23">
    <source>
        <dbReference type="EMBL" id="TNY23881.1"/>
    </source>
</evidence>
<feature type="transmembrane region" description="Helical" evidence="18">
    <location>
        <begin position="1317"/>
        <end position="1342"/>
    </location>
</feature>
<dbReference type="PANTHER" id="PTHR24092:SF180">
    <property type="entry name" value="PHOSPHOLIPID-TRANSPORTING ATPASE DNF1-RELATED"/>
    <property type="match status" value="1"/>
</dbReference>
<evidence type="ECO:0000256" key="12">
    <source>
        <dbReference type="ARBA" id="ARBA00023136"/>
    </source>
</evidence>
<keyword evidence="7 16" id="KW-0547">Nucleotide-binding</keyword>
<dbReference type="InterPro" id="IPR018303">
    <property type="entry name" value="ATPase_P-typ_P_site"/>
</dbReference>
<dbReference type="InterPro" id="IPR008250">
    <property type="entry name" value="ATPase_P-typ_transduc_dom_A_sf"/>
</dbReference>
<evidence type="ECO:0000256" key="2">
    <source>
        <dbReference type="ARBA" id="ARBA00008109"/>
    </source>
</evidence>
<feature type="binding site" evidence="16">
    <location>
        <position position="928"/>
    </location>
    <ligand>
        <name>ATP</name>
        <dbReference type="ChEBI" id="CHEBI:30616"/>
    </ligand>
</feature>
<feature type="domain" description="P-type ATPase C-terminal" evidence="22">
    <location>
        <begin position="1204"/>
        <end position="1450"/>
    </location>
</feature>
<evidence type="ECO:0000256" key="7">
    <source>
        <dbReference type="ARBA" id="ARBA00022741"/>
    </source>
</evidence>
<feature type="compositionally biased region" description="Basic and acidic residues" evidence="19">
    <location>
        <begin position="31"/>
        <end position="44"/>
    </location>
</feature>
<feature type="region of interest" description="Disordered" evidence="19">
    <location>
        <begin position="1"/>
        <end position="44"/>
    </location>
</feature>
<reference evidence="23 24" key="1">
    <citation type="submission" date="2019-03" db="EMBL/GenBank/DDBJ databases">
        <title>Rhodosporidium diobovatum UCD-FST 08-225 genome sequencing, assembly, and annotation.</title>
        <authorList>
            <person name="Fakankun I.U."/>
            <person name="Fristensky B."/>
            <person name="Levin D.B."/>
        </authorList>
    </citation>
    <scope>NUCLEOTIDE SEQUENCE [LARGE SCALE GENOMIC DNA]</scope>
    <source>
        <strain evidence="23 24">UCD-FST 08-225</strain>
    </source>
</reference>
<dbReference type="PANTHER" id="PTHR24092">
    <property type="entry name" value="PROBABLE PHOSPHOLIPID-TRANSPORTING ATPASE"/>
    <property type="match status" value="1"/>
</dbReference>
<dbReference type="SFLD" id="SFLDS00003">
    <property type="entry name" value="Haloacid_Dehalogenase"/>
    <property type="match status" value="1"/>
</dbReference>
<keyword evidence="5 18" id="KW-0812">Transmembrane</keyword>
<dbReference type="InterPro" id="IPR006539">
    <property type="entry name" value="P-type_ATPase_IV"/>
</dbReference>
<comment type="caution">
    <text evidence="23">The sequence shown here is derived from an EMBL/GenBank/DDBJ whole genome shotgun (WGS) entry which is preliminary data.</text>
</comment>
<evidence type="ECO:0000256" key="17">
    <source>
        <dbReference type="PIRSR" id="PIRSR606539-3"/>
    </source>
</evidence>
<keyword evidence="6 17" id="KW-0479">Metal-binding</keyword>
<feature type="binding site" evidence="17">
    <location>
        <position position="1181"/>
    </location>
    <ligand>
        <name>Mg(2+)</name>
        <dbReference type="ChEBI" id="CHEBI:18420"/>
    </ligand>
</feature>
<evidence type="ECO:0000259" key="21">
    <source>
        <dbReference type="Pfam" id="PF16209"/>
    </source>
</evidence>
<dbReference type="SUPFAM" id="SSF81665">
    <property type="entry name" value="Calcium ATPase, transmembrane domain M"/>
    <property type="match status" value="1"/>
</dbReference>
<evidence type="ECO:0000256" key="13">
    <source>
        <dbReference type="ARBA" id="ARBA00034036"/>
    </source>
</evidence>
<keyword evidence="3" id="KW-0813">Transport</keyword>
<accession>A0A5C5G7M9</accession>
<feature type="transmembrane region" description="Helical" evidence="18">
    <location>
        <begin position="1354"/>
        <end position="1373"/>
    </location>
</feature>
<feature type="binding site" evidence="16">
    <location>
        <position position="1151"/>
    </location>
    <ligand>
        <name>ATP</name>
        <dbReference type="ChEBI" id="CHEBI:30616"/>
    </ligand>
</feature>
<evidence type="ECO:0000256" key="8">
    <source>
        <dbReference type="ARBA" id="ARBA00022840"/>
    </source>
</evidence>
<feature type="binding site" evidence="17">
    <location>
        <position position="1177"/>
    </location>
    <ligand>
        <name>Mg(2+)</name>
        <dbReference type="ChEBI" id="CHEBI:18420"/>
    </ligand>
</feature>
<keyword evidence="9 17" id="KW-0460">Magnesium</keyword>
<dbReference type="InterPro" id="IPR044492">
    <property type="entry name" value="P_typ_ATPase_HD_dom"/>
</dbReference>
<feature type="binding site" evidence="16">
    <location>
        <position position="1046"/>
    </location>
    <ligand>
        <name>ATP</name>
        <dbReference type="ChEBI" id="CHEBI:30616"/>
    </ligand>
</feature>
<comment type="cofactor">
    <cofactor evidence="17">
        <name>Mg(2+)</name>
        <dbReference type="ChEBI" id="CHEBI:18420"/>
    </cofactor>
</comment>
<evidence type="ECO:0000256" key="18">
    <source>
        <dbReference type="RuleBase" id="RU362033"/>
    </source>
</evidence>
<dbReference type="InterPro" id="IPR023214">
    <property type="entry name" value="HAD_sf"/>
</dbReference>
<dbReference type="CDD" id="cd02073">
    <property type="entry name" value="P-type_ATPase_APLT_Dnf-like"/>
    <property type="match status" value="1"/>
</dbReference>